<feature type="transmembrane region" description="Helical" evidence="7">
    <location>
        <begin position="106"/>
        <end position="132"/>
    </location>
</feature>
<dbReference type="AlphaFoldDB" id="A0A561VFZ5"/>
<feature type="transmembrane region" description="Helical" evidence="7">
    <location>
        <begin position="64"/>
        <end position="86"/>
    </location>
</feature>
<feature type="transmembrane region" description="Helical" evidence="7">
    <location>
        <begin position="391"/>
        <end position="413"/>
    </location>
</feature>
<evidence type="ECO:0000313" key="9">
    <source>
        <dbReference type="Proteomes" id="UP000320239"/>
    </source>
</evidence>
<keyword evidence="2" id="KW-1003">Cell membrane</keyword>
<dbReference type="GO" id="GO:0005886">
    <property type="term" value="C:plasma membrane"/>
    <property type="evidence" value="ECO:0007669"/>
    <property type="project" value="UniProtKB-SubCell"/>
</dbReference>
<evidence type="ECO:0000256" key="7">
    <source>
        <dbReference type="SAM" id="Phobius"/>
    </source>
</evidence>
<name>A0A561VFZ5_ACTTI</name>
<evidence type="ECO:0000256" key="5">
    <source>
        <dbReference type="ARBA" id="ARBA00023136"/>
    </source>
</evidence>
<feature type="compositionally biased region" description="Low complexity" evidence="6">
    <location>
        <begin position="448"/>
        <end position="467"/>
    </location>
</feature>
<feature type="region of interest" description="Disordered" evidence="6">
    <location>
        <begin position="422"/>
        <end position="467"/>
    </location>
</feature>
<dbReference type="OrthoDB" id="3227279at2"/>
<dbReference type="Gene3D" id="1.20.1250.20">
    <property type="entry name" value="MFS general substrate transporter like domains"/>
    <property type="match status" value="1"/>
</dbReference>
<organism evidence="8 9">
    <name type="scientific">Actinoplanes teichomyceticus</name>
    <dbReference type="NCBI Taxonomy" id="1867"/>
    <lineage>
        <taxon>Bacteria</taxon>
        <taxon>Bacillati</taxon>
        <taxon>Actinomycetota</taxon>
        <taxon>Actinomycetes</taxon>
        <taxon>Micromonosporales</taxon>
        <taxon>Micromonosporaceae</taxon>
        <taxon>Actinoplanes</taxon>
    </lineage>
</organism>
<feature type="compositionally biased region" description="Low complexity" evidence="6">
    <location>
        <begin position="427"/>
        <end position="439"/>
    </location>
</feature>
<comment type="subcellular location">
    <subcellularLocation>
        <location evidence="1">Cell membrane</location>
        <topology evidence="1">Multi-pass membrane protein</topology>
    </subcellularLocation>
</comment>
<dbReference type="SUPFAM" id="SSF103473">
    <property type="entry name" value="MFS general substrate transporter"/>
    <property type="match status" value="1"/>
</dbReference>
<accession>A0A561VFZ5</accession>
<reference evidence="8 9" key="1">
    <citation type="submission" date="2019-06" db="EMBL/GenBank/DDBJ databases">
        <title>Sequencing the genomes of 1000 actinobacteria strains.</title>
        <authorList>
            <person name="Klenk H.-P."/>
        </authorList>
    </citation>
    <scope>NUCLEOTIDE SEQUENCE [LARGE SCALE GENOMIC DNA]</scope>
    <source>
        <strain evidence="8 9">DSM 43866</strain>
    </source>
</reference>
<evidence type="ECO:0000256" key="4">
    <source>
        <dbReference type="ARBA" id="ARBA00022989"/>
    </source>
</evidence>
<evidence type="ECO:0000256" key="1">
    <source>
        <dbReference type="ARBA" id="ARBA00004651"/>
    </source>
</evidence>
<evidence type="ECO:0000313" key="8">
    <source>
        <dbReference type="EMBL" id="TWG10546.1"/>
    </source>
</evidence>
<dbReference type="GO" id="GO:0022857">
    <property type="term" value="F:transmembrane transporter activity"/>
    <property type="evidence" value="ECO:0007669"/>
    <property type="project" value="InterPro"/>
</dbReference>
<dbReference type="PANTHER" id="PTHR23513:SF11">
    <property type="entry name" value="STAPHYLOFERRIN A TRANSPORTER"/>
    <property type="match status" value="1"/>
</dbReference>
<dbReference type="InterPro" id="IPR011701">
    <property type="entry name" value="MFS"/>
</dbReference>
<sequence>MASDPEGPAPASATTESVTNVTFRSLFALREFRAVYLSMVISWIGDYLSRAAVTVLVYQQTGSVLLSAVSFAVGYLPWMLAGPLLASLGDRYPHRRVMVVADLFRMVLTALLLIPGLPPAAVLTTVLLASLGSPPAQAARSALLPLVVGRDRLTLAIATGSTSAQAAMVFGYLVGATVAVGLDPRLALGMDVATFAVSALLIATGVRSRPAAVAPAQRRHLLRETAEGFRVVFGQPVLRSIAVVVFAVVAFFVVPESLAASWAAEAASGTRGLDQGLIMAAGPLGFVAGGLLFSRLVPVDRRRRLTPLLAVITPLALTPTLAAPPAAVVAVLVAVSGMAQGALQPTLNATFVLVLPPTHRARAFGVMTSGMQASQFAAVLITGTLADHFRIPLVVGLWSVAGTAAMGAVAALWPSRERFTEAERAAVEQGAAGSAAPAQPAGPPDTPAEPNATPAAPSATTAEHPAA</sequence>
<feature type="transmembrane region" description="Helical" evidence="7">
    <location>
        <begin position="228"/>
        <end position="255"/>
    </location>
</feature>
<keyword evidence="3 7" id="KW-0812">Transmembrane</keyword>
<keyword evidence="4 7" id="KW-1133">Transmembrane helix</keyword>
<protein>
    <submittedName>
        <fullName evidence="8">MFS-type transporter involved in bile tolerance (Atg22 family)</fullName>
    </submittedName>
</protein>
<proteinExistence type="predicted"/>
<feature type="transmembrane region" description="Helical" evidence="7">
    <location>
        <begin position="275"/>
        <end position="293"/>
    </location>
</feature>
<dbReference type="Pfam" id="PF07690">
    <property type="entry name" value="MFS_1"/>
    <property type="match status" value="1"/>
</dbReference>
<evidence type="ECO:0000256" key="6">
    <source>
        <dbReference type="SAM" id="MobiDB-lite"/>
    </source>
</evidence>
<evidence type="ECO:0000256" key="2">
    <source>
        <dbReference type="ARBA" id="ARBA00022475"/>
    </source>
</evidence>
<keyword evidence="5 7" id="KW-0472">Membrane</keyword>
<gene>
    <name evidence="8" type="ORF">FHX34_10736</name>
</gene>
<dbReference type="InterPro" id="IPR036259">
    <property type="entry name" value="MFS_trans_sf"/>
</dbReference>
<dbReference type="Proteomes" id="UP000320239">
    <property type="component" value="Unassembled WGS sequence"/>
</dbReference>
<feature type="transmembrane region" description="Helical" evidence="7">
    <location>
        <begin position="305"/>
        <end position="323"/>
    </location>
</feature>
<keyword evidence="9" id="KW-1185">Reference proteome</keyword>
<feature type="transmembrane region" description="Helical" evidence="7">
    <location>
        <begin position="153"/>
        <end position="174"/>
    </location>
</feature>
<evidence type="ECO:0000256" key="3">
    <source>
        <dbReference type="ARBA" id="ARBA00022692"/>
    </source>
</evidence>
<comment type="caution">
    <text evidence="8">The sequence shown here is derived from an EMBL/GenBank/DDBJ whole genome shotgun (WGS) entry which is preliminary data.</text>
</comment>
<dbReference type="PANTHER" id="PTHR23513">
    <property type="entry name" value="INTEGRAL MEMBRANE EFFLUX PROTEIN-RELATED"/>
    <property type="match status" value="1"/>
</dbReference>
<dbReference type="CDD" id="cd06173">
    <property type="entry name" value="MFS_MefA_like"/>
    <property type="match status" value="1"/>
</dbReference>
<dbReference type="EMBL" id="VIWY01000007">
    <property type="protein sequence ID" value="TWG10546.1"/>
    <property type="molecule type" value="Genomic_DNA"/>
</dbReference>